<sequence length="746" mass="84478">MNGQAAKSPSVSPSTTDRTQLAEPPLKRRRVAEACQSCRSQKSKCDGKRPICGRCKGYGHVCAWVNGKKNRLRNGNAFNYQNIFVSKDPSLSTAELSSTLHFAIQSYEKLIGSVAVDLPESNRTTINVNLTHIRRQLQADIPGLEIAYDISPTSTSPTEFLPRTSIGNGSNSQRYLGEASDVRFFHTIKKIFGDGYQGSQTESDIQSYDQGVLHLETQDRLQGRSDLPTKELADSYIDIYFFTIHIAYPFVNKPLFMEKYERLWAGNIDVGESSSWLSLFYTILAIGAYYTSFPRGENAKLQAHLHYFGHAMYLSYSMMTECTLENIQMLLAQCFFLLAIGQTDRCWNTLGLAIHVAQSIGLHVEDSLKQPVTNLTPTEQEIERRTWYSMYVLDRLLALQLGRPFAIHEEDYCVNLPSETPETVPLFEGITDYSLLGDRPSPINYFISVIKFSQILGQVISNLYRPSQVTDDPDRMLLCTATLDGSLTDWKLELPRHLRFDLGHTFEKSMIFKRQRNMLAIKYHHLRTLIHRPYLCLSWLQQHNPPLMALVDRAHDRVSTLEKVCVYEAQQTAHLLHNVADEKSLVHDFPWWQMISCLLCASSVLLVARACIEPYQSDHLIRSQALDEDAETCLKVFDALSVNSDAARRARDMMEGLKRARIPPSSDHFRDPTLVLNAPETSLSAESPNNSSIEQAFNYSARHNGVEWPGELSDPMVWCAQFLDTYISIPFDGADVPPYAQIDEGI</sequence>
<keyword evidence="1" id="KW-0479">Metal-binding</keyword>
<evidence type="ECO:0000256" key="1">
    <source>
        <dbReference type="ARBA" id="ARBA00022723"/>
    </source>
</evidence>
<keyword evidence="4" id="KW-0804">Transcription</keyword>
<evidence type="ECO:0000313" key="9">
    <source>
        <dbReference type="Proteomes" id="UP000258309"/>
    </source>
</evidence>
<dbReference type="InterPro" id="IPR036864">
    <property type="entry name" value="Zn2-C6_fun-type_DNA-bd_sf"/>
</dbReference>
<dbReference type="GO" id="GO:0006351">
    <property type="term" value="P:DNA-templated transcription"/>
    <property type="evidence" value="ECO:0007669"/>
    <property type="project" value="InterPro"/>
</dbReference>
<dbReference type="InterPro" id="IPR001138">
    <property type="entry name" value="Zn2Cys6_DnaBD"/>
</dbReference>
<dbReference type="Gene3D" id="4.10.240.10">
    <property type="entry name" value="Zn(2)-C6 fungal-type DNA-binding domain"/>
    <property type="match status" value="1"/>
</dbReference>
<keyword evidence="5" id="KW-0539">Nucleus</keyword>
<feature type="non-terminal residue" evidence="8">
    <location>
        <position position="746"/>
    </location>
</feature>
<dbReference type="SUPFAM" id="SSF57701">
    <property type="entry name" value="Zn2/Cys6 DNA-binding domain"/>
    <property type="match status" value="1"/>
</dbReference>
<keyword evidence="9" id="KW-1185">Reference proteome</keyword>
<gene>
    <name evidence="8" type="ORF">B7463_g11918</name>
</gene>
<dbReference type="GO" id="GO:0008270">
    <property type="term" value="F:zinc ion binding"/>
    <property type="evidence" value="ECO:0007669"/>
    <property type="project" value="InterPro"/>
</dbReference>
<evidence type="ECO:0000259" key="7">
    <source>
        <dbReference type="PROSITE" id="PS50048"/>
    </source>
</evidence>
<dbReference type="Proteomes" id="UP000258309">
    <property type="component" value="Unassembled WGS sequence"/>
</dbReference>
<dbReference type="InterPro" id="IPR007219">
    <property type="entry name" value="XnlR_reg_dom"/>
</dbReference>
<evidence type="ECO:0000256" key="3">
    <source>
        <dbReference type="ARBA" id="ARBA00023125"/>
    </source>
</evidence>
<feature type="region of interest" description="Disordered" evidence="6">
    <location>
        <begin position="1"/>
        <end position="28"/>
    </location>
</feature>
<comment type="caution">
    <text evidence="8">The sequence shown here is derived from an EMBL/GenBank/DDBJ whole genome shotgun (WGS) entry which is preliminary data.</text>
</comment>
<protein>
    <recommendedName>
        <fullName evidence="7">Zn(2)-C6 fungal-type domain-containing protein</fullName>
    </recommendedName>
</protein>
<dbReference type="GO" id="GO:0005634">
    <property type="term" value="C:nucleus"/>
    <property type="evidence" value="ECO:0007669"/>
    <property type="project" value="TreeGrafter"/>
</dbReference>
<feature type="non-terminal residue" evidence="8">
    <location>
        <position position="1"/>
    </location>
</feature>
<evidence type="ECO:0000313" key="8">
    <source>
        <dbReference type="EMBL" id="RFU24419.1"/>
    </source>
</evidence>
<dbReference type="InterPro" id="IPR051127">
    <property type="entry name" value="Fungal_SecMet_Regulators"/>
</dbReference>
<keyword evidence="2" id="KW-0805">Transcription regulation</keyword>
<accession>A0A3E2GTH8</accession>
<evidence type="ECO:0000256" key="4">
    <source>
        <dbReference type="ARBA" id="ARBA00023163"/>
    </source>
</evidence>
<organism evidence="8 9">
    <name type="scientific">Scytalidium lignicola</name>
    <name type="common">Hyphomycete</name>
    <dbReference type="NCBI Taxonomy" id="5539"/>
    <lineage>
        <taxon>Eukaryota</taxon>
        <taxon>Fungi</taxon>
        <taxon>Dikarya</taxon>
        <taxon>Ascomycota</taxon>
        <taxon>Pezizomycotina</taxon>
        <taxon>Leotiomycetes</taxon>
        <taxon>Leotiomycetes incertae sedis</taxon>
        <taxon>Scytalidium</taxon>
    </lineage>
</organism>
<name>A0A3E2GTH8_SCYLI</name>
<dbReference type="STRING" id="5539.A0A3E2GTH8"/>
<dbReference type="AlphaFoldDB" id="A0A3E2GTH8"/>
<dbReference type="SMART" id="SM00906">
    <property type="entry name" value="Fungal_trans"/>
    <property type="match status" value="1"/>
</dbReference>
<dbReference type="OMA" id="QMISCLV"/>
<dbReference type="GO" id="GO:0000435">
    <property type="term" value="P:positive regulation of transcription from RNA polymerase II promoter by galactose"/>
    <property type="evidence" value="ECO:0007669"/>
    <property type="project" value="TreeGrafter"/>
</dbReference>
<dbReference type="Pfam" id="PF00172">
    <property type="entry name" value="Zn_clus"/>
    <property type="match status" value="1"/>
</dbReference>
<evidence type="ECO:0000256" key="5">
    <source>
        <dbReference type="ARBA" id="ARBA00023242"/>
    </source>
</evidence>
<dbReference type="GO" id="GO:0000978">
    <property type="term" value="F:RNA polymerase II cis-regulatory region sequence-specific DNA binding"/>
    <property type="evidence" value="ECO:0007669"/>
    <property type="project" value="TreeGrafter"/>
</dbReference>
<feature type="compositionally biased region" description="Polar residues" evidence="6">
    <location>
        <begin position="1"/>
        <end position="19"/>
    </location>
</feature>
<dbReference type="SMART" id="SM00066">
    <property type="entry name" value="GAL4"/>
    <property type="match status" value="1"/>
</dbReference>
<dbReference type="PROSITE" id="PS50048">
    <property type="entry name" value="ZN2_CY6_FUNGAL_2"/>
    <property type="match status" value="1"/>
</dbReference>
<proteinExistence type="predicted"/>
<feature type="domain" description="Zn(2)-C6 fungal-type" evidence="7">
    <location>
        <begin position="34"/>
        <end position="64"/>
    </location>
</feature>
<dbReference type="PROSITE" id="PS00463">
    <property type="entry name" value="ZN2_CY6_FUNGAL_1"/>
    <property type="match status" value="1"/>
</dbReference>
<dbReference type="Pfam" id="PF04082">
    <property type="entry name" value="Fungal_trans"/>
    <property type="match status" value="1"/>
</dbReference>
<dbReference type="GO" id="GO:0000981">
    <property type="term" value="F:DNA-binding transcription factor activity, RNA polymerase II-specific"/>
    <property type="evidence" value="ECO:0007669"/>
    <property type="project" value="InterPro"/>
</dbReference>
<dbReference type="OrthoDB" id="3364175at2759"/>
<evidence type="ECO:0000256" key="2">
    <source>
        <dbReference type="ARBA" id="ARBA00023015"/>
    </source>
</evidence>
<dbReference type="CDD" id="cd00067">
    <property type="entry name" value="GAL4"/>
    <property type="match status" value="1"/>
</dbReference>
<dbReference type="CDD" id="cd12148">
    <property type="entry name" value="fungal_TF_MHR"/>
    <property type="match status" value="1"/>
</dbReference>
<reference evidence="8 9" key="1">
    <citation type="submission" date="2018-05" db="EMBL/GenBank/DDBJ databases">
        <title>Draft genome sequence of Scytalidium lignicola DSM 105466, a ubiquitous saprotrophic fungus.</title>
        <authorList>
            <person name="Buettner E."/>
            <person name="Gebauer A.M."/>
            <person name="Hofrichter M."/>
            <person name="Liers C."/>
            <person name="Kellner H."/>
        </authorList>
    </citation>
    <scope>NUCLEOTIDE SEQUENCE [LARGE SCALE GENOMIC DNA]</scope>
    <source>
        <strain evidence="8 9">DSM 105466</strain>
    </source>
</reference>
<dbReference type="EMBL" id="NCSJ02000450">
    <property type="protein sequence ID" value="RFU24419.1"/>
    <property type="molecule type" value="Genomic_DNA"/>
</dbReference>
<dbReference type="PANTHER" id="PTHR47424:SF3">
    <property type="entry name" value="REGULATORY PROTEIN GAL4"/>
    <property type="match status" value="1"/>
</dbReference>
<dbReference type="PANTHER" id="PTHR47424">
    <property type="entry name" value="REGULATORY PROTEIN GAL4"/>
    <property type="match status" value="1"/>
</dbReference>
<evidence type="ECO:0000256" key="6">
    <source>
        <dbReference type="SAM" id="MobiDB-lite"/>
    </source>
</evidence>
<keyword evidence="3" id="KW-0238">DNA-binding</keyword>